<proteinExistence type="predicted"/>
<gene>
    <name evidence="2" type="ORF">HBH26_08755</name>
</gene>
<organism evidence="2 3">
    <name type="scientific">Sphingomonas corticis</name>
    <dbReference type="NCBI Taxonomy" id="2722791"/>
    <lineage>
        <taxon>Bacteria</taxon>
        <taxon>Pseudomonadati</taxon>
        <taxon>Pseudomonadota</taxon>
        <taxon>Alphaproteobacteria</taxon>
        <taxon>Sphingomonadales</taxon>
        <taxon>Sphingomonadaceae</taxon>
        <taxon>Sphingomonas</taxon>
    </lineage>
</organism>
<keyword evidence="3" id="KW-1185">Reference proteome</keyword>
<evidence type="ECO:0000313" key="2">
    <source>
        <dbReference type="EMBL" id="NJR78674.1"/>
    </source>
</evidence>
<dbReference type="InterPro" id="IPR027372">
    <property type="entry name" value="Phytase-like_dom"/>
</dbReference>
<dbReference type="RefSeq" id="WP_168134201.1">
    <property type="nucleotide sequence ID" value="NZ_JAAVJH010000004.1"/>
</dbReference>
<reference evidence="2 3" key="1">
    <citation type="submission" date="2020-03" db="EMBL/GenBank/DDBJ databases">
        <authorList>
            <person name="Wang L."/>
            <person name="He N."/>
            <person name="Li Y."/>
            <person name="Fang Y."/>
            <person name="Zhang F."/>
        </authorList>
    </citation>
    <scope>NUCLEOTIDE SEQUENCE [LARGE SCALE GENOMIC DNA]</scope>
    <source>
        <strain evidence="2 3">36D10-4-7</strain>
    </source>
</reference>
<protein>
    <submittedName>
        <fullName evidence="2">Esterase-like activity of phytase family protein</fullName>
    </submittedName>
</protein>
<comment type="caution">
    <text evidence="2">The sequence shown here is derived from an EMBL/GenBank/DDBJ whole genome shotgun (WGS) entry which is preliminary data.</text>
</comment>
<sequence length="357" mass="39204">MPECARYRRFRLRPLTRLLSSRRRAWLAAVLFPALAVPAWSGEPRLEMPGRNLVVHARGWAPAGGWPRRIGRLEPVGAVSLSAEDPAFGGFSALALWHGQAILLSDGGTFVRLAIRGGMVRTLATGTLPGGPGTGWSKLDRDSESLAVDPATGTLFVGFERANVVFRYAPGFARWEAWRAPAAMRLWRDNSGAESLVRLPDGRFVALSENGDWEKREWPALLFAGDPADRATRVARFRYRPPRRVVPTDATALPNGDLLVLHRRWDKPLRFTARVARVPAASLRAGALAVAEEIAAFPPALLGENAEGIAVTREGGATMVWIVTDNDGYFWRKTILAKFRLLDAPPPSRTRIGPPSR</sequence>
<accession>A0ABX1CL04</accession>
<dbReference type="Proteomes" id="UP000732399">
    <property type="component" value="Unassembled WGS sequence"/>
</dbReference>
<dbReference type="SUPFAM" id="SSF101898">
    <property type="entry name" value="NHL repeat"/>
    <property type="match status" value="1"/>
</dbReference>
<evidence type="ECO:0000259" key="1">
    <source>
        <dbReference type="Pfam" id="PF13449"/>
    </source>
</evidence>
<dbReference type="Pfam" id="PF13449">
    <property type="entry name" value="Phytase-like"/>
    <property type="match status" value="1"/>
</dbReference>
<feature type="domain" description="Phytase-like" evidence="1">
    <location>
        <begin position="87"/>
        <end position="327"/>
    </location>
</feature>
<dbReference type="EMBL" id="JAAVJH010000004">
    <property type="protein sequence ID" value="NJR78674.1"/>
    <property type="molecule type" value="Genomic_DNA"/>
</dbReference>
<evidence type="ECO:0000313" key="3">
    <source>
        <dbReference type="Proteomes" id="UP000732399"/>
    </source>
</evidence>
<name>A0ABX1CL04_9SPHN</name>